<dbReference type="AlphaFoldDB" id="A0A2P5HM25"/>
<dbReference type="InterPro" id="IPR050364">
    <property type="entry name" value="Cytochrome_P450_fung"/>
</dbReference>
<name>A0A2P5HM25_DIAHE</name>
<keyword evidence="5 7" id="KW-0503">Monooxygenase</keyword>
<dbReference type="PANTHER" id="PTHR46300">
    <property type="entry name" value="P450, PUTATIVE (EUROFUNG)-RELATED-RELATED"/>
    <property type="match status" value="1"/>
</dbReference>
<dbReference type="InterPro" id="IPR002401">
    <property type="entry name" value="Cyt_P450_E_grp-I"/>
</dbReference>
<evidence type="ECO:0000256" key="3">
    <source>
        <dbReference type="ARBA" id="ARBA00023002"/>
    </source>
</evidence>
<dbReference type="SUPFAM" id="SSF48264">
    <property type="entry name" value="Cytochrome P450"/>
    <property type="match status" value="1"/>
</dbReference>
<gene>
    <name evidence="8" type="ORF">DHEL01_v210299</name>
</gene>
<evidence type="ECO:0000256" key="7">
    <source>
        <dbReference type="RuleBase" id="RU000461"/>
    </source>
</evidence>
<feature type="binding site" description="axial binding residue" evidence="6">
    <location>
        <position position="442"/>
    </location>
    <ligand>
        <name>heme</name>
        <dbReference type="ChEBI" id="CHEBI:30413"/>
    </ligand>
    <ligandPart>
        <name>Fe</name>
        <dbReference type="ChEBI" id="CHEBI:18248"/>
    </ligandPart>
</feature>
<dbReference type="InterPro" id="IPR036396">
    <property type="entry name" value="Cyt_P450_sf"/>
</dbReference>
<dbReference type="PRINTS" id="PR00463">
    <property type="entry name" value="EP450I"/>
</dbReference>
<evidence type="ECO:0000256" key="6">
    <source>
        <dbReference type="PIRSR" id="PIRSR602401-1"/>
    </source>
</evidence>
<comment type="cofactor">
    <cofactor evidence="6">
        <name>heme</name>
        <dbReference type="ChEBI" id="CHEBI:30413"/>
    </cofactor>
</comment>
<evidence type="ECO:0000256" key="5">
    <source>
        <dbReference type="ARBA" id="ARBA00023033"/>
    </source>
</evidence>
<dbReference type="Proteomes" id="UP000094444">
    <property type="component" value="Unassembled WGS sequence"/>
</dbReference>
<keyword evidence="9" id="KW-1185">Reference proteome</keyword>
<evidence type="ECO:0000256" key="4">
    <source>
        <dbReference type="ARBA" id="ARBA00023004"/>
    </source>
</evidence>
<organism evidence="8 9">
    <name type="scientific">Diaporthe helianthi</name>
    <dbReference type="NCBI Taxonomy" id="158607"/>
    <lineage>
        <taxon>Eukaryota</taxon>
        <taxon>Fungi</taxon>
        <taxon>Dikarya</taxon>
        <taxon>Ascomycota</taxon>
        <taxon>Pezizomycotina</taxon>
        <taxon>Sordariomycetes</taxon>
        <taxon>Sordariomycetidae</taxon>
        <taxon>Diaporthales</taxon>
        <taxon>Diaporthaceae</taxon>
        <taxon>Diaporthe</taxon>
    </lineage>
</organism>
<dbReference type="STRING" id="158607.A0A2P5HM25"/>
<dbReference type="InterPro" id="IPR017972">
    <property type="entry name" value="Cyt_P450_CS"/>
</dbReference>
<keyword evidence="3 7" id="KW-0560">Oxidoreductase</keyword>
<dbReference type="GO" id="GO:0004497">
    <property type="term" value="F:monooxygenase activity"/>
    <property type="evidence" value="ECO:0007669"/>
    <property type="project" value="UniProtKB-KW"/>
</dbReference>
<protein>
    <recommendedName>
        <fullName evidence="10">Cytochrome P450</fullName>
    </recommendedName>
</protein>
<dbReference type="PANTHER" id="PTHR46300:SF2">
    <property type="entry name" value="CYTOCHROME P450 MONOOXYGENASE ALNH-RELATED"/>
    <property type="match status" value="1"/>
</dbReference>
<dbReference type="Pfam" id="PF00067">
    <property type="entry name" value="p450"/>
    <property type="match status" value="1"/>
</dbReference>
<comment type="caution">
    <text evidence="8">The sequence shown here is derived from an EMBL/GenBank/DDBJ whole genome shotgun (WGS) entry which is preliminary data.</text>
</comment>
<dbReference type="Gene3D" id="1.10.630.10">
    <property type="entry name" value="Cytochrome P450"/>
    <property type="match status" value="1"/>
</dbReference>
<dbReference type="EMBL" id="MAVT02001310">
    <property type="protein sequence ID" value="POS71309.1"/>
    <property type="molecule type" value="Genomic_DNA"/>
</dbReference>
<dbReference type="InParanoid" id="A0A2P5HM25"/>
<keyword evidence="6 7" id="KW-0349">Heme</keyword>
<keyword evidence="2 6" id="KW-0479">Metal-binding</keyword>
<evidence type="ECO:0000313" key="9">
    <source>
        <dbReference type="Proteomes" id="UP000094444"/>
    </source>
</evidence>
<sequence length="540" mass="61407">MTILLASSVISFCGIFLLVLRLRNVGRRPTSAPPGPPTVPILGNLHQLPKRGIHYTFQKWAKQYGPIYSVMLGTNMTILINKAEVAKELLEKRSTIWSNRPELYMAMDVMGSQLRFNLMPYGPQWRMVRRISHSALGVEQAKSLVPYQDIESKCLLRGFLDAPEDFVDHIHRYANSVINQICWGFRSARHDDPRLIQVYEKVSKQSALVSSAPGPLLDCYPLLRHLPDFLNPTRKKGAELHAMEKKLYISRYNDLKAKVKAGKPMSSFCEALVKAQETEGFGDDLAAYIAGNFIEAGSETVSTTLLAFVQAMILYPEVQARAHEVLDSVCGDERMPTIEDGPRLQYIRACQKEILRWWPNLTQGVPRATSKDDVFMGYHIPANTQVFVNTWSLHMDPDRYPNPEVFDPMRYEDDYQSALEAANNPDVSKRDSFAFGAGRRICPGIHVSERTLFYAISRLLWAYRIEPADPGQLPIQHSFPDGFVAIPDPFQARLVPRSEERVRIIKQDWESCRQYLDDEGQWKVAPQKLKRSAFKFEGGA</sequence>
<accession>A0A2P5HM25</accession>
<evidence type="ECO:0000313" key="8">
    <source>
        <dbReference type="EMBL" id="POS71309.1"/>
    </source>
</evidence>
<dbReference type="GO" id="GO:0005506">
    <property type="term" value="F:iron ion binding"/>
    <property type="evidence" value="ECO:0007669"/>
    <property type="project" value="InterPro"/>
</dbReference>
<reference evidence="8" key="1">
    <citation type="submission" date="2017-09" db="EMBL/GenBank/DDBJ databases">
        <title>Polyketide synthases of a Diaporthe helianthi virulent isolate.</title>
        <authorList>
            <person name="Baroncelli R."/>
        </authorList>
    </citation>
    <scope>NUCLEOTIDE SEQUENCE [LARGE SCALE GENOMIC DNA]</scope>
    <source>
        <strain evidence="8">7/96</strain>
    </source>
</reference>
<keyword evidence="4 6" id="KW-0408">Iron</keyword>
<dbReference type="CDD" id="cd11065">
    <property type="entry name" value="CYP64-like"/>
    <property type="match status" value="1"/>
</dbReference>
<evidence type="ECO:0000256" key="1">
    <source>
        <dbReference type="ARBA" id="ARBA00010617"/>
    </source>
</evidence>
<comment type="similarity">
    <text evidence="1 7">Belongs to the cytochrome P450 family.</text>
</comment>
<dbReference type="GO" id="GO:0020037">
    <property type="term" value="F:heme binding"/>
    <property type="evidence" value="ECO:0007669"/>
    <property type="project" value="InterPro"/>
</dbReference>
<dbReference type="OrthoDB" id="1055148at2759"/>
<evidence type="ECO:0000256" key="2">
    <source>
        <dbReference type="ARBA" id="ARBA00022723"/>
    </source>
</evidence>
<dbReference type="InterPro" id="IPR001128">
    <property type="entry name" value="Cyt_P450"/>
</dbReference>
<dbReference type="GO" id="GO:0016705">
    <property type="term" value="F:oxidoreductase activity, acting on paired donors, with incorporation or reduction of molecular oxygen"/>
    <property type="evidence" value="ECO:0007669"/>
    <property type="project" value="InterPro"/>
</dbReference>
<proteinExistence type="inferred from homology"/>
<evidence type="ECO:0008006" key="10">
    <source>
        <dbReference type="Google" id="ProtNLM"/>
    </source>
</evidence>
<dbReference type="PROSITE" id="PS00086">
    <property type="entry name" value="CYTOCHROME_P450"/>
    <property type="match status" value="1"/>
</dbReference>